<dbReference type="SUPFAM" id="SSF52777">
    <property type="entry name" value="CoA-dependent acyltransferases"/>
    <property type="match status" value="1"/>
</dbReference>
<dbReference type="AlphaFoldDB" id="A0A1D2QLP9"/>
<dbReference type="STRING" id="62101.AB835_13830"/>
<accession>A0A1D2QLP9</accession>
<comment type="caution">
    <text evidence="2">The sequence shown here is derived from an EMBL/GenBank/DDBJ whole genome shotgun (WGS) entry which is preliminary data.</text>
</comment>
<organism evidence="2 3">
    <name type="scientific">Candidatus Endobugula sertula</name>
    <name type="common">Bugula neritina bacterial symbiont</name>
    <dbReference type="NCBI Taxonomy" id="62101"/>
    <lineage>
        <taxon>Bacteria</taxon>
        <taxon>Pseudomonadati</taxon>
        <taxon>Pseudomonadota</taxon>
        <taxon>Gammaproteobacteria</taxon>
        <taxon>Cellvibrionales</taxon>
        <taxon>Cellvibrionaceae</taxon>
        <taxon>Candidatus Endobugula</taxon>
    </lineage>
</organism>
<sequence>MLKQRFINSLQNDLELLFFEESDQLNGRLEYNTDLYDEALMERVVNSMIKVLSDIIATPDMTLDTIDVLGPNERYQLLTKWLIICAIKA</sequence>
<proteinExistence type="predicted"/>
<dbReference type="EMBL" id="MDLC01000073">
    <property type="protein sequence ID" value="ODS22498.1"/>
    <property type="molecule type" value="Genomic_DNA"/>
</dbReference>
<feature type="domain" description="Condensation" evidence="1">
    <location>
        <begin position="10"/>
        <end position="78"/>
    </location>
</feature>
<evidence type="ECO:0000313" key="3">
    <source>
        <dbReference type="Proteomes" id="UP000242502"/>
    </source>
</evidence>
<dbReference type="GO" id="GO:0003824">
    <property type="term" value="F:catalytic activity"/>
    <property type="evidence" value="ECO:0007669"/>
    <property type="project" value="InterPro"/>
</dbReference>
<dbReference type="Gene3D" id="3.30.559.30">
    <property type="entry name" value="Nonribosomal peptide synthetase, condensation domain"/>
    <property type="match status" value="1"/>
</dbReference>
<evidence type="ECO:0000313" key="2">
    <source>
        <dbReference type="EMBL" id="ODS22498.1"/>
    </source>
</evidence>
<dbReference type="Proteomes" id="UP000242502">
    <property type="component" value="Unassembled WGS sequence"/>
</dbReference>
<evidence type="ECO:0000259" key="1">
    <source>
        <dbReference type="Pfam" id="PF00668"/>
    </source>
</evidence>
<gene>
    <name evidence="2" type="ORF">AB835_13830</name>
</gene>
<name>A0A1D2QLP9_9GAMM</name>
<protein>
    <recommendedName>
        <fullName evidence="1">Condensation domain-containing protein</fullName>
    </recommendedName>
</protein>
<reference evidence="2 3" key="1">
    <citation type="journal article" date="2016" name="Appl. Environ. Microbiol.">
        <title>Lack of Overt Genome Reduction in the Bryostatin-Producing Bryozoan Symbiont "Candidatus Endobugula sertula".</title>
        <authorList>
            <person name="Miller I.J."/>
            <person name="Vanee N."/>
            <person name="Fong S.S."/>
            <person name="Lim-Fong G.E."/>
            <person name="Kwan J.C."/>
        </authorList>
    </citation>
    <scope>NUCLEOTIDE SEQUENCE [LARGE SCALE GENOMIC DNA]</scope>
    <source>
        <strain evidence="2">AB1-4</strain>
    </source>
</reference>
<dbReference type="Pfam" id="PF00668">
    <property type="entry name" value="Condensation"/>
    <property type="match status" value="1"/>
</dbReference>
<dbReference type="InterPro" id="IPR001242">
    <property type="entry name" value="Condensation_dom"/>
</dbReference>